<sequence>MVLKFVIGKILGTVTSRKRGEDFILNSDNFIKFWALIAQEIEEDIEVVLEEPILQTHLCMTKKHKKKDFVRVVNVLIKNVNISVIDNILWNSVEKLIRVNKDLVRLSDKANSEIDPNEF</sequence>
<dbReference type="EMBL" id="SNRW01010035">
    <property type="protein sequence ID" value="KAA6377114.1"/>
    <property type="molecule type" value="Genomic_DNA"/>
</dbReference>
<dbReference type="AlphaFoldDB" id="A0A5J4V3N3"/>
<reference evidence="1 2" key="1">
    <citation type="submission" date="2019-03" db="EMBL/GenBank/DDBJ databases">
        <title>Single cell metagenomics reveals metabolic interactions within the superorganism composed of flagellate Streblomastix strix and complex community of Bacteroidetes bacteria on its surface.</title>
        <authorList>
            <person name="Treitli S.C."/>
            <person name="Kolisko M."/>
            <person name="Husnik F."/>
            <person name="Keeling P."/>
            <person name="Hampl V."/>
        </authorList>
    </citation>
    <scope>NUCLEOTIDE SEQUENCE [LARGE SCALE GENOMIC DNA]</scope>
    <source>
        <strain evidence="1">ST1C</strain>
    </source>
</reference>
<evidence type="ECO:0000313" key="2">
    <source>
        <dbReference type="Proteomes" id="UP000324800"/>
    </source>
</evidence>
<accession>A0A5J4V3N3</accession>
<proteinExistence type="predicted"/>
<evidence type="ECO:0000313" key="1">
    <source>
        <dbReference type="EMBL" id="KAA6377114.1"/>
    </source>
</evidence>
<dbReference type="Proteomes" id="UP000324800">
    <property type="component" value="Unassembled WGS sequence"/>
</dbReference>
<gene>
    <name evidence="1" type="ORF">EZS28_027358</name>
</gene>
<comment type="caution">
    <text evidence="1">The sequence shown here is derived from an EMBL/GenBank/DDBJ whole genome shotgun (WGS) entry which is preliminary data.</text>
</comment>
<protein>
    <submittedName>
        <fullName evidence="1">Uncharacterized protein</fullName>
    </submittedName>
</protein>
<name>A0A5J4V3N3_9EUKA</name>
<organism evidence="1 2">
    <name type="scientific">Streblomastix strix</name>
    <dbReference type="NCBI Taxonomy" id="222440"/>
    <lineage>
        <taxon>Eukaryota</taxon>
        <taxon>Metamonada</taxon>
        <taxon>Preaxostyla</taxon>
        <taxon>Oxymonadida</taxon>
        <taxon>Streblomastigidae</taxon>
        <taxon>Streblomastix</taxon>
    </lineage>
</organism>